<comment type="catalytic activity">
    <reaction evidence="3">
        <text>dTDP-4-dehydro-6-deoxy-alpha-D-glucose = dTDP-4-dehydro-beta-L-rhamnose</text>
        <dbReference type="Rhea" id="RHEA:16969"/>
        <dbReference type="ChEBI" id="CHEBI:57649"/>
        <dbReference type="ChEBI" id="CHEBI:62830"/>
        <dbReference type="EC" id="5.1.3.13"/>
    </reaction>
</comment>
<keyword evidence="3 4" id="KW-0413">Isomerase</keyword>
<comment type="pathway">
    <text evidence="3">Carbohydrate biosynthesis; dTDP-L-rhamnose biosynthesis.</text>
</comment>
<organism evidence="4 5">
    <name type="scientific">Luoshenia tenuis</name>
    <dbReference type="NCBI Taxonomy" id="2763654"/>
    <lineage>
        <taxon>Bacteria</taxon>
        <taxon>Bacillati</taxon>
        <taxon>Bacillota</taxon>
        <taxon>Clostridia</taxon>
        <taxon>Christensenellales</taxon>
        <taxon>Christensenellaceae</taxon>
        <taxon>Luoshenia</taxon>
    </lineage>
</organism>
<dbReference type="EMBL" id="JACRSO010000001">
    <property type="protein sequence ID" value="MBC8528631.1"/>
    <property type="molecule type" value="Genomic_DNA"/>
</dbReference>
<comment type="subunit">
    <text evidence="3">Homodimer.</text>
</comment>
<keyword evidence="5" id="KW-1185">Reference proteome</keyword>
<dbReference type="GO" id="GO:0000271">
    <property type="term" value="P:polysaccharide biosynthetic process"/>
    <property type="evidence" value="ECO:0007669"/>
    <property type="project" value="TreeGrafter"/>
</dbReference>
<dbReference type="InterPro" id="IPR014710">
    <property type="entry name" value="RmlC-like_jellyroll"/>
</dbReference>
<dbReference type="AlphaFoldDB" id="A0A926CZK6"/>
<dbReference type="NCBIfam" id="TIGR01221">
    <property type="entry name" value="rmlC"/>
    <property type="match status" value="1"/>
</dbReference>
<dbReference type="GO" id="GO:0008830">
    <property type="term" value="F:dTDP-4-dehydrorhamnose 3,5-epimerase activity"/>
    <property type="evidence" value="ECO:0007669"/>
    <property type="project" value="UniProtKB-UniRule"/>
</dbReference>
<comment type="function">
    <text evidence="3">Catalyzes the epimerization of the C3' and C5'positions of dTDP-6-deoxy-D-xylo-4-hexulose, forming dTDP-6-deoxy-L-lyxo-4-hexulose.</text>
</comment>
<evidence type="ECO:0000256" key="1">
    <source>
        <dbReference type="PIRSR" id="PIRSR600888-1"/>
    </source>
</evidence>
<dbReference type="Pfam" id="PF00908">
    <property type="entry name" value="dTDP_sugar_isom"/>
    <property type="match status" value="1"/>
</dbReference>
<dbReference type="Proteomes" id="UP000654279">
    <property type="component" value="Unassembled WGS sequence"/>
</dbReference>
<evidence type="ECO:0000313" key="4">
    <source>
        <dbReference type="EMBL" id="MBC8528631.1"/>
    </source>
</evidence>
<evidence type="ECO:0000256" key="2">
    <source>
        <dbReference type="PIRSR" id="PIRSR600888-3"/>
    </source>
</evidence>
<dbReference type="EC" id="5.1.3.13" evidence="3"/>
<comment type="similarity">
    <text evidence="3">Belongs to the dTDP-4-dehydrorhamnose 3,5-epimerase family.</text>
</comment>
<accession>A0A926CZK6</accession>
<dbReference type="PANTHER" id="PTHR21047:SF2">
    <property type="entry name" value="THYMIDINE DIPHOSPHO-4-KETO-RHAMNOSE 3,5-EPIMERASE"/>
    <property type="match status" value="1"/>
</dbReference>
<dbReference type="SUPFAM" id="SSF51182">
    <property type="entry name" value="RmlC-like cupins"/>
    <property type="match status" value="1"/>
</dbReference>
<dbReference type="GO" id="GO:0019305">
    <property type="term" value="P:dTDP-rhamnose biosynthetic process"/>
    <property type="evidence" value="ECO:0007669"/>
    <property type="project" value="UniProtKB-UniRule"/>
</dbReference>
<sequence length="188" mass="21243">MAFEFEHLDIPGLVIVHPQVFGDARGCFEETFREDVFAQHGIKGLCQDNESKSTTKGVLRGLHFQTRHTQAKLVRCIIGAVYDVAVDLRRGSPTYGQWRGVELTAENHTMFYVPEGFAHGFMVTSDEAVFAYKCSDYYAPEFEGGILWNDPDIGVQWPLDVAPMLSPKDQALPRLRQVKDELPFVYQG</sequence>
<dbReference type="CDD" id="cd00438">
    <property type="entry name" value="cupin_RmlC"/>
    <property type="match status" value="1"/>
</dbReference>
<feature type="site" description="Participates in a stacking interaction with the thymidine ring of dTDP-4-oxo-6-deoxyglucose" evidence="2">
    <location>
        <position position="138"/>
    </location>
</feature>
<proteinExistence type="inferred from homology"/>
<name>A0A926CZK6_9FIRM</name>
<gene>
    <name evidence="4" type="primary">rfbC</name>
    <name evidence="4" type="ORF">H8699_04160</name>
</gene>
<dbReference type="InterPro" id="IPR011051">
    <property type="entry name" value="RmlC_Cupin_sf"/>
</dbReference>
<feature type="active site" description="Proton donor" evidence="1">
    <location>
        <position position="132"/>
    </location>
</feature>
<evidence type="ECO:0000256" key="3">
    <source>
        <dbReference type="RuleBase" id="RU364069"/>
    </source>
</evidence>
<dbReference type="PANTHER" id="PTHR21047">
    <property type="entry name" value="DTDP-6-DEOXY-D-GLUCOSE-3,5 EPIMERASE"/>
    <property type="match status" value="1"/>
</dbReference>
<comment type="caution">
    <text evidence="4">The sequence shown here is derived from an EMBL/GenBank/DDBJ whole genome shotgun (WGS) entry which is preliminary data.</text>
</comment>
<dbReference type="GO" id="GO:0005829">
    <property type="term" value="C:cytosol"/>
    <property type="evidence" value="ECO:0007669"/>
    <property type="project" value="TreeGrafter"/>
</dbReference>
<protein>
    <recommendedName>
        <fullName evidence="3">dTDP-4-dehydrorhamnose 3,5-epimerase</fullName>
        <ecNumber evidence="3">5.1.3.13</ecNumber>
    </recommendedName>
    <alternativeName>
        <fullName evidence="3">Thymidine diphospho-4-keto-rhamnose 3,5-epimerase</fullName>
    </alternativeName>
</protein>
<evidence type="ECO:0000313" key="5">
    <source>
        <dbReference type="Proteomes" id="UP000654279"/>
    </source>
</evidence>
<dbReference type="InterPro" id="IPR000888">
    <property type="entry name" value="RmlC-like"/>
</dbReference>
<dbReference type="Gene3D" id="2.60.120.10">
    <property type="entry name" value="Jelly Rolls"/>
    <property type="match status" value="1"/>
</dbReference>
<dbReference type="RefSeq" id="WP_249284612.1">
    <property type="nucleotide sequence ID" value="NZ_JACRSO010000001.1"/>
</dbReference>
<feature type="active site" description="Proton acceptor" evidence="1">
    <location>
        <position position="63"/>
    </location>
</feature>
<reference evidence="4" key="1">
    <citation type="submission" date="2020-08" db="EMBL/GenBank/DDBJ databases">
        <title>Genome public.</title>
        <authorList>
            <person name="Liu C."/>
            <person name="Sun Q."/>
        </authorList>
    </citation>
    <scope>NUCLEOTIDE SEQUENCE</scope>
    <source>
        <strain evidence="4">NSJ-44</strain>
    </source>
</reference>